<dbReference type="Proteomes" id="UP001259659">
    <property type="component" value="Unassembled WGS sequence"/>
</dbReference>
<sequence>MKLCVRGTTYEGTAVDLRHRPVDGGAVAAAVRGERWLPAVDAPPAPLVYHYCGHARPGMGLRTKTALAAAARSRGHETAYDDEITALRERLAALDRSEPELPSARDPVDGERLAELRETVAAARGRLQAREAVGAETTAVEQAVREATRTLSERETERTAAEESRRQRRERARGYRDRRAEHRRLADRLANRRRDARRELVATVSDRFATALDALPGPTPSDPFDAPAVPAALAVLRLARTDAPVVLETDRFRSPAAAADRLGAPVVRC</sequence>
<feature type="region of interest" description="Disordered" evidence="1">
    <location>
        <begin position="147"/>
        <end position="178"/>
    </location>
</feature>
<evidence type="ECO:0000313" key="2">
    <source>
        <dbReference type="EMBL" id="MDS0260341.1"/>
    </source>
</evidence>
<evidence type="ECO:0000256" key="1">
    <source>
        <dbReference type="SAM" id="MobiDB-lite"/>
    </source>
</evidence>
<dbReference type="Pfam" id="PF25254">
    <property type="entry name" value="DUF7856"/>
    <property type="match status" value="1"/>
</dbReference>
<proteinExistence type="predicted"/>
<dbReference type="InterPro" id="IPR057178">
    <property type="entry name" value="DUF7856"/>
</dbReference>
<evidence type="ECO:0000313" key="3">
    <source>
        <dbReference type="Proteomes" id="UP001259659"/>
    </source>
</evidence>
<feature type="compositionally biased region" description="Basic and acidic residues" evidence="1">
    <location>
        <begin position="147"/>
        <end position="165"/>
    </location>
</feature>
<gene>
    <name evidence="2" type="ORF">NDI56_13135</name>
</gene>
<reference evidence="2 3" key="1">
    <citation type="submission" date="2022-06" db="EMBL/GenBank/DDBJ databases">
        <title>Haloarcula sp. a new haloarchaeum isolate from saline soil.</title>
        <authorList>
            <person name="Strakova D."/>
            <person name="Galisteo C."/>
            <person name="Sanchez-Porro C."/>
            <person name="Ventosa A."/>
        </authorList>
    </citation>
    <scope>NUCLEOTIDE SEQUENCE [LARGE SCALE GENOMIC DNA]</scope>
    <source>
        <strain evidence="2 3">S1CR25-12</strain>
    </source>
</reference>
<organism evidence="2 3">
    <name type="scientific">Haloarcula saliterrae</name>
    <dbReference type="NCBI Taxonomy" id="2950534"/>
    <lineage>
        <taxon>Archaea</taxon>
        <taxon>Methanobacteriati</taxon>
        <taxon>Methanobacteriota</taxon>
        <taxon>Stenosarchaea group</taxon>
        <taxon>Halobacteria</taxon>
        <taxon>Halobacteriales</taxon>
        <taxon>Haloarculaceae</taxon>
        <taxon>Haloarcula</taxon>
    </lineage>
</organism>
<dbReference type="EMBL" id="JAMQON010000003">
    <property type="protein sequence ID" value="MDS0260341.1"/>
    <property type="molecule type" value="Genomic_DNA"/>
</dbReference>
<comment type="caution">
    <text evidence="2">The sequence shown here is derived from an EMBL/GenBank/DDBJ whole genome shotgun (WGS) entry which is preliminary data.</text>
</comment>
<dbReference type="RefSeq" id="WP_310920009.1">
    <property type="nucleotide sequence ID" value="NZ_JAMQON010000003.1"/>
</dbReference>
<name>A0ABU2FEW0_9EURY</name>
<accession>A0ABU2FEW0</accession>
<protein>
    <submittedName>
        <fullName evidence="2">Uncharacterized protein</fullName>
    </submittedName>
</protein>
<keyword evidence="3" id="KW-1185">Reference proteome</keyword>